<protein>
    <recommendedName>
        <fullName evidence="3">DUF2188 domain-containing protein</fullName>
    </recommendedName>
</protein>
<dbReference type="EMBL" id="CM001440">
    <property type="protein sequence ID" value="EHR59158.1"/>
    <property type="molecule type" value="Genomic_DNA"/>
</dbReference>
<sequence length="91" mass="9751">MCTSYSVVFRFSPDSLTWLVSRGPTALSRHCRKRDAVREAARLARASGHAELTVERVDGSVQCVRRYGRTIPAVRGGGDGRASADGDSVAG</sequence>
<accession>H5XD78</accession>
<gene>
    <name evidence="1" type="ORF">SaccyDRAFT_0219</name>
</gene>
<dbReference type="Pfam" id="PF09954">
    <property type="entry name" value="DUF2188"/>
    <property type="match status" value="1"/>
</dbReference>
<dbReference type="RefSeq" id="WP_005452791.1">
    <property type="nucleotide sequence ID" value="NZ_CM001440.1"/>
</dbReference>
<name>H5XD78_9PSEU</name>
<dbReference type="HOGENOM" id="CLU_187711_0_0_11"/>
<dbReference type="OrthoDB" id="3556600at2"/>
<evidence type="ECO:0000313" key="2">
    <source>
        <dbReference type="Proteomes" id="UP000002791"/>
    </source>
</evidence>
<proteinExistence type="predicted"/>
<dbReference type="Proteomes" id="UP000002791">
    <property type="component" value="Chromosome"/>
</dbReference>
<evidence type="ECO:0000313" key="1">
    <source>
        <dbReference type="EMBL" id="EHR59158.1"/>
    </source>
</evidence>
<organism evidence="1 2">
    <name type="scientific">Saccharomonospora cyanea NA-134</name>
    <dbReference type="NCBI Taxonomy" id="882082"/>
    <lineage>
        <taxon>Bacteria</taxon>
        <taxon>Bacillati</taxon>
        <taxon>Actinomycetota</taxon>
        <taxon>Actinomycetes</taxon>
        <taxon>Pseudonocardiales</taxon>
        <taxon>Pseudonocardiaceae</taxon>
        <taxon>Saccharomonospora</taxon>
    </lineage>
</organism>
<keyword evidence="2" id="KW-1185">Reference proteome</keyword>
<dbReference type="AlphaFoldDB" id="H5XD78"/>
<evidence type="ECO:0008006" key="3">
    <source>
        <dbReference type="Google" id="ProtNLM"/>
    </source>
</evidence>
<dbReference type="eggNOG" id="ENOG5030NQZ">
    <property type="taxonomic scope" value="Bacteria"/>
</dbReference>
<dbReference type="InterPro" id="IPR018691">
    <property type="entry name" value="DUF2188"/>
</dbReference>
<reference evidence="1 2" key="1">
    <citation type="submission" date="2011-11" db="EMBL/GenBank/DDBJ databases">
        <title>The Noncontiguous Finished sequence of Saccharomonospora cyanea NA-134.</title>
        <authorList>
            <consortium name="US DOE Joint Genome Institute"/>
            <person name="Lucas S."/>
            <person name="Han J."/>
            <person name="Lapidus A."/>
            <person name="Cheng J.-F."/>
            <person name="Goodwin L."/>
            <person name="Pitluck S."/>
            <person name="Peters L."/>
            <person name="Ovchinnikova G."/>
            <person name="Lu M."/>
            <person name="Detter J.C."/>
            <person name="Han C."/>
            <person name="Tapia R."/>
            <person name="Land M."/>
            <person name="Hauser L."/>
            <person name="Kyrpides N."/>
            <person name="Ivanova N."/>
            <person name="Pagani I."/>
            <person name="Brambilla E.-M."/>
            <person name="Klenk H.-P."/>
            <person name="Woyke T."/>
        </authorList>
    </citation>
    <scope>NUCLEOTIDE SEQUENCE [LARGE SCALE GENOMIC DNA]</scope>
    <source>
        <strain evidence="1 2">NA-134</strain>
    </source>
</reference>
<dbReference type="STRING" id="882082.SaccyDRAFT_0219"/>